<dbReference type="PANTHER" id="PTHR42784:SF1">
    <property type="entry name" value="PYRANOSE 2-OXIDASE"/>
    <property type="match status" value="1"/>
</dbReference>
<evidence type="ECO:0000256" key="2">
    <source>
        <dbReference type="ARBA" id="ARBA00010790"/>
    </source>
</evidence>
<dbReference type="InterPro" id="IPR000172">
    <property type="entry name" value="GMC_OxRdtase_N"/>
</dbReference>
<keyword evidence="3" id="KW-0285">Flavoprotein</keyword>
<dbReference type="RefSeq" id="WP_238234372.1">
    <property type="nucleotide sequence ID" value="NZ_BPQQ01000016.1"/>
</dbReference>
<evidence type="ECO:0000256" key="3">
    <source>
        <dbReference type="ARBA" id="ARBA00022630"/>
    </source>
</evidence>
<reference evidence="8" key="2">
    <citation type="submission" date="2021-08" db="EMBL/GenBank/DDBJ databases">
        <authorList>
            <person name="Tani A."/>
            <person name="Ola A."/>
            <person name="Ogura Y."/>
            <person name="Katsura K."/>
            <person name="Hayashi T."/>
        </authorList>
    </citation>
    <scope>NUCLEOTIDE SEQUENCE</scope>
    <source>
        <strain evidence="8">DSM 17168</strain>
    </source>
</reference>
<name>A0ABQ4S8H2_9HYPH</name>
<dbReference type="PANTHER" id="PTHR42784">
    <property type="entry name" value="PYRANOSE 2-OXIDASE"/>
    <property type="match status" value="1"/>
</dbReference>
<evidence type="ECO:0000256" key="1">
    <source>
        <dbReference type="ARBA" id="ARBA00001974"/>
    </source>
</evidence>
<sequence length="554" mass="60408">MIDYREFDAIVVGSGASGGWAAKELTEGGMRVLLLEAGRAVDPVKDFPQPAKAGHHLAVGHPLVARSKAALLGGQFVQARCIAFSHLTQRFFVNDRQNPYTTPPGRPFNWYRGRQLGGRLYLWGRLVFRMSDDDFKAASRDGHGADWPISYSDLAPHYDTVETFLGVNGTLEDIAGLPDGKYVKPTTLNQPEREFRARVEQAFPGAHVIPTRYVANNASRIPLPIRAAQETGLLTLRTDAIVEALTIDEATGRATGVRYIDRITGQTHAARARFVFLCAGSIETLRILMNSRCQRHPGGVGNSSGRLGRNFMDAVHIALTGPHEDVEAQEPTARTDAFDFGKIGGFYVPAFRTTEPVAGPYRRGFGIMGGIGRGYPFWYLTAQGEMLPRPQNRVTLDPAKRDAWGIPAAHVDVSYSENEERMVADARATLQRMATVAGLKPKATPIGKPLHNLAFRIMRRRLVMPSGASIPGSAIHEVGGAPMGTDPKTSVLDPYNRCWDADNVVVTDGACFVSSGAQNTTLTIMALTVRACAHVLKMHRAGSPAYELSYTDGR</sequence>
<accession>A0ABQ4S8H2</accession>
<dbReference type="InterPro" id="IPR036188">
    <property type="entry name" value="FAD/NAD-bd_sf"/>
</dbReference>
<evidence type="ECO:0000259" key="7">
    <source>
        <dbReference type="Pfam" id="PF05199"/>
    </source>
</evidence>
<dbReference type="Pfam" id="PF05199">
    <property type="entry name" value="GMC_oxred_C"/>
    <property type="match status" value="1"/>
</dbReference>
<organism evidence="8 9">
    <name type="scientific">Methylobacterium isbiliense</name>
    <dbReference type="NCBI Taxonomy" id="315478"/>
    <lineage>
        <taxon>Bacteria</taxon>
        <taxon>Pseudomonadati</taxon>
        <taxon>Pseudomonadota</taxon>
        <taxon>Alphaproteobacteria</taxon>
        <taxon>Hyphomicrobiales</taxon>
        <taxon>Methylobacteriaceae</taxon>
        <taxon>Methylobacterium</taxon>
    </lineage>
</organism>
<evidence type="ECO:0000313" key="9">
    <source>
        <dbReference type="Proteomes" id="UP001055153"/>
    </source>
</evidence>
<comment type="similarity">
    <text evidence="2">Belongs to the GMC oxidoreductase family.</text>
</comment>
<keyword evidence="5" id="KW-0560">Oxidoreductase</keyword>
<dbReference type="SUPFAM" id="SSF51905">
    <property type="entry name" value="FAD/NAD(P)-binding domain"/>
    <property type="match status" value="1"/>
</dbReference>
<evidence type="ECO:0000313" key="8">
    <source>
        <dbReference type="EMBL" id="GJD99486.1"/>
    </source>
</evidence>
<keyword evidence="4" id="KW-0274">FAD</keyword>
<gene>
    <name evidence="8" type="primary">fdhL</name>
    <name evidence="8" type="ORF">GMJLKIPL_1404</name>
</gene>
<feature type="domain" description="Glucose-methanol-choline oxidoreductase C-terminal" evidence="7">
    <location>
        <begin position="388"/>
        <end position="527"/>
    </location>
</feature>
<dbReference type="InterPro" id="IPR007867">
    <property type="entry name" value="GMC_OxRtase_C"/>
</dbReference>
<evidence type="ECO:0000256" key="5">
    <source>
        <dbReference type="ARBA" id="ARBA00023002"/>
    </source>
</evidence>
<reference evidence="8" key="1">
    <citation type="journal article" date="2021" name="Front. Microbiol.">
        <title>Comprehensive Comparative Genomics and Phenotyping of Methylobacterium Species.</title>
        <authorList>
            <person name="Alessa O."/>
            <person name="Ogura Y."/>
            <person name="Fujitani Y."/>
            <person name="Takami H."/>
            <person name="Hayashi T."/>
            <person name="Sahin N."/>
            <person name="Tani A."/>
        </authorList>
    </citation>
    <scope>NUCLEOTIDE SEQUENCE</scope>
    <source>
        <strain evidence="8">DSM 17168</strain>
    </source>
</reference>
<dbReference type="Proteomes" id="UP001055153">
    <property type="component" value="Unassembled WGS sequence"/>
</dbReference>
<dbReference type="SUPFAM" id="SSF54373">
    <property type="entry name" value="FAD-linked reductases, C-terminal domain"/>
    <property type="match status" value="1"/>
</dbReference>
<comment type="caution">
    <text evidence="8">The sequence shown here is derived from an EMBL/GenBank/DDBJ whole genome shotgun (WGS) entry which is preliminary data.</text>
</comment>
<dbReference type="EMBL" id="BPQQ01000016">
    <property type="protein sequence ID" value="GJD99486.1"/>
    <property type="molecule type" value="Genomic_DNA"/>
</dbReference>
<dbReference type="Pfam" id="PF00732">
    <property type="entry name" value="GMC_oxred_N"/>
    <property type="match status" value="1"/>
</dbReference>
<evidence type="ECO:0000256" key="4">
    <source>
        <dbReference type="ARBA" id="ARBA00022827"/>
    </source>
</evidence>
<feature type="domain" description="Glucose-methanol-choline oxidoreductase N-terminal" evidence="6">
    <location>
        <begin position="59"/>
        <end position="313"/>
    </location>
</feature>
<comment type="cofactor">
    <cofactor evidence="1">
        <name>FAD</name>
        <dbReference type="ChEBI" id="CHEBI:57692"/>
    </cofactor>
</comment>
<evidence type="ECO:0000259" key="6">
    <source>
        <dbReference type="Pfam" id="PF00732"/>
    </source>
</evidence>
<proteinExistence type="inferred from homology"/>
<dbReference type="InterPro" id="IPR051473">
    <property type="entry name" value="P2Ox-like"/>
</dbReference>
<keyword evidence="9" id="KW-1185">Reference proteome</keyword>
<dbReference type="Gene3D" id="3.50.50.60">
    <property type="entry name" value="FAD/NAD(P)-binding domain"/>
    <property type="match status" value="2"/>
</dbReference>
<protein>
    <submittedName>
        <fullName evidence="8">Fructose dehydrogenase large subunit</fullName>
    </submittedName>
</protein>